<protein>
    <recommendedName>
        <fullName evidence="6">Thioredoxin domain-containing protein</fullName>
    </recommendedName>
</protein>
<name>A0A1G1VMI4_9BACT</name>
<evidence type="ECO:0000256" key="1">
    <source>
        <dbReference type="ARBA" id="ARBA00005791"/>
    </source>
</evidence>
<dbReference type="AlphaFoldDB" id="A0A1G1VMI4"/>
<evidence type="ECO:0000256" key="2">
    <source>
        <dbReference type="ARBA" id="ARBA00022729"/>
    </source>
</evidence>
<dbReference type="Proteomes" id="UP000179069">
    <property type="component" value="Unassembled WGS sequence"/>
</dbReference>
<organism evidence="7 8">
    <name type="scientific">Candidatus Chisholmbacteria bacterium RIFCSPHIGHO2_01_FULL_49_18</name>
    <dbReference type="NCBI Taxonomy" id="1797590"/>
    <lineage>
        <taxon>Bacteria</taxon>
        <taxon>Candidatus Chisholmiibacteriota</taxon>
    </lineage>
</organism>
<dbReference type="PANTHER" id="PTHR13887:SF14">
    <property type="entry name" value="DISULFIDE BOND FORMATION PROTEIN D"/>
    <property type="match status" value="1"/>
</dbReference>
<dbReference type="InterPro" id="IPR036249">
    <property type="entry name" value="Thioredoxin-like_sf"/>
</dbReference>
<evidence type="ECO:0000313" key="8">
    <source>
        <dbReference type="Proteomes" id="UP000179069"/>
    </source>
</evidence>
<sequence>MVIQVSDWVKGPENAKATLIEYSDFQCPACASYFPLINQAVDEFKDGLRVVYRHYPIREIHQNAQLSAQAAEAAGKQGKFWEMHDKLFDFQSAWSESGNAKEMIIGYAQDMDLNTDQFRTDLDSSEAADNVQSDYQSGLRLGISSTPTFFLNGTRIKNPGTYEELKSLIQSAIDQS</sequence>
<dbReference type="PANTHER" id="PTHR13887">
    <property type="entry name" value="GLUTATHIONE S-TRANSFERASE KAPPA"/>
    <property type="match status" value="1"/>
</dbReference>
<evidence type="ECO:0000259" key="6">
    <source>
        <dbReference type="PROSITE" id="PS51352"/>
    </source>
</evidence>
<proteinExistence type="inferred from homology"/>
<evidence type="ECO:0000256" key="4">
    <source>
        <dbReference type="ARBA" id="ARBA00023157"/>
    </source>
</evidence>
<comment type="caution">
    <text evidence="7">The sequence shown here is derived from an EMBL/GenBank/DDBJ whole genome shotgun (WGS) entry which is preliminary data.</text>
</comment>
<dbReference type="PROSITE" id="PS51352">
    <property type="entry name" value="THIOREDOXIN_2"/>
    <property type="match status" value="1"/>
</dbReference>
<evidence type="ECO:0000256" key="3">
    <source>
        <dbReference type="ARBA" id="ARBA00023002"/>
    </source>
</evidence>
<dbReference type="Pfam" id="PF13462">
    <property type="entry name" value="Thioredoxin_4"/>
    <property type="match status" value="1"/>
</dbReference>
<keyword evidence="2" id="KW-0732">Signal</keyword>
<dbReference type="EMBL" id="MHCI01000014">
    <property type="protein sequence ID" value="OGY16605.1"/>
    <property type="molecule type" value="Genomic_DNA"/>
</dbReference>
<comment type="similarity">
    <text evidence="1">Belongs to the thioredoxin family. DsbA subfamily.</text>
</comment>
<dbReference type="InterPro" id="IPR013766">
    <property type="entry name" value="Thioredoxin_domain"/>
</dbReference>
<keyword evidence="5" id="KW-0676">Redox-active center</keyword>
<evidence type="ECO:0000313" key="7">
    <source>
        <dbReference type="EMBL" id="OGY16605.1"/>
    </source>
</evidence>
<dbReference type="GO" id="GO:0016491">
    <property type="term" value="F:oxidoreductase activity"/>
    <property type="evidence" value="ECO:0007669"/>
    <property type="project" value="UniProtKB-KW"/>
</dbReference>
<gene>
    <name evidence="7" type="ORF">A2785_03015</name>
</gene>
<dbReference type="Gene3D" id="3.40.30.10">
    <property type="entry name" value="Glutaredoxin"/>
    <property type="match status" value="1"/>
</dbReference>
<keyword evidence="4" id="KW-1015">Disulfide bond</keyword>
<keyword evidence="3" id="KW-0560">Oxidoreductase</keyword>
<dbReference type="SUPFAM" id="SSF52833">
    <property type="entry name" value="Thioredoxin-like"/>
    <property type="match status" value="1"/>
</dbReference>
<evidence type="ECO:0000256" key="5">
    <source>
        <dbReference type="ARBA" id="ARBA00023284"/>
    </source>
</evidence>
<feature type="domain" description="Thioredoxin" evidence="6">
    <location>
        <begin position="1"/>
        <end position="174"/>
    </location>
</feature>
<reference evidence="7 8" key="1">
    <citation type="journal article" date="2016" name="Nat. Commun.">
        <title>Thousands of microbial genomes shed light on interconnected biogeochemical processes in an aquifer system.</title>
        <authorList>
            <person name="Anantharaman K."/>
            <person name="Brown C.T."/>
            <person name="Hug L.A."/>
            <person name="Sharon I."/>
            <person name="Castelle C.J."/>
            <person name="Probst A.J."/>
            <person name="Thomas B.C."/>
            <person name="Singh A."/>
            <person name="Wilkins M.J."/>
            <person name="Karaoz U."/>
            <person name="Brodie E.L."/>
            <person name="Williams K.H."/>
            <person name="Hubbard S.S."/>
            <person name="Banfield J.F."/>
        </authorList>
    </citation>
    <scope>NUCLEOTIDE SEQUENCE [LARGE SCALE GENOMIC DNA]</scope>
</reference>
<dbReference type="InterPro" id="IPR012336">
    <property type="entry name" value="Thioredoxin-like_fold"/>
</dbReference>
<accession>A0A1G1VMI4</accession>